<evidence type="ECO:0000313" key="3">
    <source>
        <dbReference type="Proteomes" id="UP001331936"/>
    </source>
</evidence>
<evidence type="ECO:0000259" key="1">
    <source>
        <dbReference type="Pfam" id="PF13577"/>
    </source>
</evidence>
<dbReference type="Pfam" id="PF13577">
    <property type="entry name" value="SnoaL_4"/>
    <property type="match status" value="1"/>
</dbReference>
<sequence>MSTVEERLARLEALEDIKMLKHRYFRACDGKDPAAMRACFVAAGADIFYGPALGGFDGADGLVDVYSRIALQRAGDGYVILDMHHGMHPSIRITGPGTATGAWTLRFRQVDLRARTERVTALDYDDAYVVEDGEWKIAKCHVKTLWSIERALTDDVKVVQ</sequence>
<dbReference type="InterPro" id="IPR032710">
    <property type="entry name" value="NTF2-like_dom_sf"/>
</dbReference>
<proteinExistence type="predicted"/>
<evidence type="ECO:0000313" key="2">
    <source>
        <dbReference type="EMBL" id="MEE2032276.1"/>
    </source>
</evidence>
<organism evidence="2 3">
    <name type="scientific">Rhodococcus chondri</name>
    <dbReference type="NCBI Taxonomy" id="3065941"/>
    <lineage>
        <taxon>Bacteria</taxon>
        <taxon>Bacillati</taxon>
        <taxon>Actinomycetota</taxon>
        <taxon>Actinomycetes</taxon>
        <taxon>Mycobacteriales</taxon>
        <taxon>Nocardiaceae</taxon>
        <taxon>Rhodococcus</taxon>
    </lineage>
</organism>
<dbReference type="InterPro" id="IPR037401">
    <property type="entry name" value="SnoaL-like"/>
</dbReference>
<reference evidence="2 3" key="1">
    <citation type="submission" date="2023-08" db="EMBL/GenBank/DDBJ databases">
        <authorList>
            <person name="Girao M."/>
            <person name="Carvalho M.F."/>
        </authorList>
    </citation>
    <scope>NUCLEOTIDE SEQUENCE [LARGE SCALE GENOMIC DNA]</scope>
    <source>
        <strain evidence="2 3">CC-R104</strain>
    </source>
</reference>
<dbReference type="SUPFAM" id="SSF54427">
    <property type="entry name" value="NTF2-like"/>
    <property type="match status" value="1"/>
</dbReference>
<keyword evidence="3" id="KW-1185">Reference proteome</keyword>
<dbReference type="EMBL" id="JAUZMZ010000037">
    <property type="protein sequence ID" value="MEE2032276.1"/>
    <property type="molecule type" value="Genomic_DNA"/>
</dbReference>
<feature type="domain" description="SnoaL-like" evidence="1">
    <location>
        <begin position="10"/>
        <end position="140"/>
    </location>
</feature>
<dbReference type="RefSeq" id="WP_330151700.1">
    <property type="nucleotide sequence ID" value="NZ_JAUZMZ010000037.1"/>
</dbReference>
<protein>
    <submittedName>
        <fullName evidence="2">Nuclear transport factor 2 family protein</fullName>
    </submittedName>
</protein>
<gene>
    <name evidence="2" type="ORF">Q8814_09185</name>
</gene>
<accession>A0ABU7JQH5</accession>
<dbReference type="Gene3D" id="3.10.450.50">
    <property type="match status" value="1"/>
</dbReference>
<comment type="caution">
    <text evidence="2">The sequence shown here is derived from an EMBL/GenBank/DDBJ whole genome shotgun (WGS) entry which is preliminary data.</text>
</comment>
<dbReference type="Proteomes" id="UP001331936">
    <property type="component" value="Unassembled WGS sequence"/>
</dbReference>
<name>A0ABU7JQH5_9NOCA</name>